<protein>
    <submittedName>
        <fullName evidence="1">Uncharacterized protein</fullName>
    </submittedName>
</protein>
<dbReference type="AlphaFoldDB" id="A0A2V3PSR1"/>
<proteinExistence type="predicted"/>
<sequence length="81" mass="9482">MNKNELTFEQAWKYLKHNWSLGFFNISKIALRIEIDRSTLNCALNESVDKSTGKLVEISDKHHQKIIDFVKSIQFDTLVKN</sequence>
<name>A0A2V3PSR1_9BACT</name>
<dbReference type="Proteomes" id="UP000247973">
    <property type="component" value="Unassembled WGS sequence"/>
</dbReference>
<organism evidence="1 2">
    <name type="scientific">Dysgonomonas alginatilytica</name>
    <dbReference type="NCBI Taxonomy" id="1605892"/>
    <lineage>
        <taxon>Bacteria</taxon>
        <taxon>Pseudomonadati</taxon>
        <taxon>Bacteroidota</taxon>
        <taxon>Bacteroidia</taxon>
        <taxon>Bacteroidales</taxon>
        <taxon>Dysgonomonadaceae</taxon>
        <taxon>Dysgonomonas</taxon>
    </lineage>
</organism>
<gene>
    <name evidence="1" type="ORF">CLV62_10490</name>
</gene>
<accession>A0A2V3PSR1</accession>
<dbReference type="RefSeq" id="WP_110309786.1">
    <property type="nucleotide sequence ID" value="NZ_QICL01000004.1"/>
</dbReference>
<evidence type="ECO:0000313" key="2">
    <source>
        <dbReference type="Proteomes" id="UP000247973"/>
    </source>
</evidence>
<evidence type="ECO:0000313" key="1">
    <source>
        <dbReference type="EMBL" id="PXV66829.1"/>
    </source>
</evidence>
<comment type="caution">
    <text evidence="1">The sequence shown here is derived from an EMBL/GenBank/DDBJ whole genome shotgun (WGS) entry which is preliminary data.</text>
</comment>
<keyword evidence="2" id="KW-1185">Reference proteome</keyword>
<dbReference type="EMBL" id="QICL01000004">
    <property type="protein sequence ID" value="PXV66829.1"/>
    <property type="molecule type" value="Genomic_DNA"/>
</dbReference>
<reference evidence="1 2" key="1">
    <citation type="submission" date="2018-03" db="EMBL/GenBank/DDBJ databases">
        <title>Genomic Encyclopedia of Archaeal and Bacterial Type Strains, Phase II (KMG-II): from individual species to whole genera.</title>
        <authorList>
            <person name="Goeker M."/>
        </authorList>
    </citation>
    <scope>NUCLEOTIDE SEQUENCE [LARGE SCALE GENOMIC DNA]</scope>
    <source>
        <strain evidence="1 2">DSM 100214</strain>
    </source>
</reference>